<keyword evidence="3" id="KW-1185">Reference proteome</keyword>
<dbReference type="EMBL" id="SNZH01000002">
    <property type="protein sequence ID" value="TDR47776.1"/>
    <property type="molecule type" value="Genomic_DNA"/>
</dbReference>
<dbReference type="Proteomes" id="UP000295293">
    <property type="component" value="Unassembled WGS sequence"/>
</dbReference>
<dbReference type="RefSeq" id="WP_133817485.1">
    <property type="nucleotide sequence ID" value="NZ_SNZH01000002.1"/>
</dbReference>
<name>A0A4V3DNB4_9GAMM</name>
<protein>
    <submittedName>
        <fullName evidence="2">Uncharacterized protein</fullName>
    </submittedName>
</protein>
<dbReference type="OrthoDB" id="5763254at2"/>
<reference evidence="2 3" key="1">
    <citation type="submission" date="2019-03" db="EMBL/GenBank/DDBJ databases">
        <title>Genomic Encyclopedia of Type Strains, Phase IV (KMG-IV): sequencing the most valuable type-strain genomes for metagenomic binning, comparative biology and taxonomic classification.</title>
        <authorList>
            <person name="Goeker M."/>
        </authorList>
    </citation>
    <scope>NUCLEOTIDE SEQUENCE [LARGE SCALE GENOMIC DNA]</scope>
    <source>
        <strain evidence="2 3">DSM 21667</strain>
    </source>
</reference>
<accession>A0A4V3DNB4</accession>
<evidence type="ECO:0000256" key="1">
    <source>
        <dbReference type="SAM" id="SignalP"/>
    </source>
</evidence>
<evidence type="ECO:0000313" key="2">
    <source>
        <dbReference type="EMBL" id="TDR47776.1"/>
    </source>
</evidence>
<evidence type="ECO:0000313" key="3">
    <source>
        <dbReference type="Proteomes" id="UP000295293"/>
    </source>
</evidence>
<feature type="chain" id="PRO_5020732477" evidence="1">
    <location>
        <begin position="23"/>
        <end position="518"/>
    </location>
</feature>
<proteinExistence type="predicted"/>
<gene>
    <name evidence="2" type="ORF">DFR29_102438</name>
</gene>
<comment type="caution">
    <text evidence="2">The sequence shown here is derived from an EMBL/GenBank/DDBJ whole genome shotgun (WGS) entry which is preliminary data.</text>
</comment>
<organism evidence="2 3">
    <name type="scientific">Tahibacter aquaticus</name>
    <dbReference type="NCBI Taxonomy" id="520092"/>
    <lineage>
        <taxon>Bacteria</taxon>
        <taxon>Pseudomonadati</taxon>
        <taxon>Pseudomonadota</taxon>
        <taxon>Gammaproteobacteria</taxon>
        <taxon>Lysobacterales</taxon>
        <taxon>Rhodanobacteraceae</taxon>
        <taxon>Tahibacter</taxon>
    </lineage>
</organism>
<keyword evidence="1" id="KW-0732">Signal</keyword>
<feature type="signal peptide" evidence="1">
    <location>
        <begin position="1"/>
        <end position="22"/>
    </location>
</feature>
<dbReference type="AlphaFoldDB" id="A0A4V3DNB4"/>
<sequence length="518" mass="53213">MNIRRRFAVLAAGCVVLGSAQAVSVNARGQGQVLIYPYYNVAAGNTTLVTLTNHSAQAKAILLRVADGENGRSAASINVYLSPGDSWTATLFDRGGSEAPGLLTQDSSCTFPFDNSLALPQLPDGRRYLPLGFEVDDAGSLGVERLREGYIEAVEMATIRPDTATFAAISRNASGARDCGTIAAAWEAHSGYWLAEPLRDLANPTGGLSGEAAIVNVAAGTIFGAAAIALEDFRVDPQDQPRGSSASVAMNGVFAPGSGSLLVHALSNPQAGTAIADLIADGRALKATYPAPSRAIDAVSAVLSAAQLAAAFDTTPALGATSSFVLTYPTRAFYVDPAVSGQPVALEPFDALFAGAVPLQHSAGRAFQLRNREGMIVSRSVPAEGCSAGCAQSPLLRSTETAVEVIAPGGVADVLLDSHLHGDIGASSGSRLPIPQRGSGWLLIDLEQARGGGIAPALRASLEGYRLRGLPVLGTRFISYINAEANPGVLANYSSAGPMSSVAHCVNSQNQACAAATP</sequence>